<dbReference type="OrthoDB" id="103819at2759"/>
<evidence type="ECO:0000256" key="11">
    <source>
        <dbReference type="SAM" id="MobiDB-lite"/>
    </source>
</evidence>
<accession>S8DRJ7</accession>
<evidence type="ECO:0000256" key="10">
    <source>
        <dbReference type="RuleBase" id="RU364134"/>
    </source>
</evidence>
<feature type="compositionally biased region" description="Polar residues" evidence="11">
    <location>
        <begin position="414"/>
        <end position="430"/>
    </location>
</feature>
<proteinExistence type="inferred from homology"/>
<evidence type="ECO:0000313" key="15">
    <source>
        <dbReference type="Proteomes" id="UP000015241"/>
    </source>
</evidence>
<dbReference type="HOGENOM" id="CLU_243920_0_0_1"/>
<reference evidence="14 15" key="1">
    <citation type="journal article" date="2012" name="Science">
        <title>The Paleozoic origin of enzymatic lignin decomposition reconstructed from 31 fungal genomes.</title>
        <authorList>
            <person name="Floudas D."/>
            <person name="Binder M."/>
            <person name="Riley R."/>
            <person name="Barry K."/>
            <person name="Blanchette R.A."/>
            <person name="Henrissat B."/>
            <person name="Martinez A.T."/>
            <person name="Otillar R."/>
            <person name="Spatafora J.W."/>
            <person name="Yadav J.S."/>
            <person name="Aerts A."/>
            <person name="Benoit I."/>
            <person name="Boyd A."/>
            <person name="Carlson A."/>
            <person name="Copeland A."/>
            <person name="Coutinho P.M."/>
            <person name="de Vries R.P."/>
            <person name="Ferreira P."/>
            <person name="Findley K."/>
            <person name="Foster B."/>
            <person name="Gaskell J."/>
            <person name="Glotzer D."/>
            <person name="Gorecki P."/>
            <person name="Heitman J."/>
            <person name="Hesse C."/>
            <person name="Hori C."/>
            <person name="Igarashi K."/>
            <person name="Jurgens J.A."/>
            <person name="Kallen N."/>
            <person name="Kersten P."/>
            <person name="Kohler A."/>
            <person name="Kuees U."/>
            <person name="Kumar T.K.A."/>
            <person name="Kuo A."/>
            <person name="LaButti K."/>
            <person name="Larrondo L.F."/>
            <person name="Lindquist E."/>
            <person name="Ling A."/>
            <person name="Lombard V."/>
            <person name="Lucas S."/>
            <person name="Lundell T."/>
            <person name="Martin R."/>
            <person name="McLaughlin D.J."/>
            <person name="Morgenstern I."/>
            <person name="Morin E."/>
            <person name="Murat C."/>
            <person name="Nagy L.G."/>
            <person name="Nolan M."/>
            <person name="Ohm R.A."/>
            <person name="Patyshakuliyeva A."/>
            <person name="Rokas A."/>
            <person name="Ruiz-Duenas F.J."/>
            <person name="Sabat G."/>
            <person name="Salamov A."/>
            <person name="Samejima M."/>
            <person name="Schmutz J."/>
            <person name="Slot J.C."/>
            <person name="St John F."/>
            <person name="Stenlid J."/>
            <person name="Sun H."/>
            <person name="Sun S."/>
            <person name="Syed K."/>
            <person name="Tsang A."/>
            <person name="Wiebenga A."/>
            <person name="Young D."/>
            <person name="Pisabarro A."/>
            <person name="Eastwood D.C."/>
            <person name="Martin F."/>
            <person name="Cullen D."/>
            <person name="Grigoriev I.V."/>
            <person name="Hibbett D.S."/>
        </authorList>
    </citation>
    <scope>NUCLEOTIDE SEQUENCE</scope>
    <source>
        <strain evidence="15">FP-58527</strain>
    </source>
</reference>
<dbReference type="PANTHER" id="PTHR48249:SF3">
    <property type="entry name" value="MEDIATOR OF RNA POLYMERASE II TRANSCRIPTION SUBUNIT 13"/>
    <property type="match status" value="1"/>
</dbReference>
<evidence type="ECO:0000256" key="9">
    <source>
        <dbReference type="ARBA" id="ARBA00032008"/>
    </source>
</evidence>
<dbReference type="Pfam" id="PF11597">
    <property type="entry name" value="Med13_N"/>
    <property type="match status" value="1"/>
</dbReference>
<evidence type="ECO:0000256" key="4">
    <source>
        <dbReference type="ARBA" id="ARBA00022491"/>
    </source>
</evidence>
<dbReference type="InterPro" id="IPR021643">
    <property type="entry name" value="Mediator_Med13_N"/>
</dbReference>
<evidence type="ECO:0000313" key="14">
    <source>
        <dbReference type="EMBL" id="EPS95901.1"/>
    </source>
</evidence>
<dbReference type="GO" id="GO:0016592">
    <property type="term" value="C:mediator complex"/>
    <property type="evidence" value="ECO:0007669"/>
    <property type="project" value="InterPro"/>
</dbReference>
<evidence type="ECO:0000256" key="2">
    <source>
        <dbReference type="ARBA" id="ARBA00009354"/>
    </source>
</evidence>
<keyword evidence="4 10" id="KW-0678">Repressor</keyword>
<feature type="compositionally biased region" description="Acidic residues" evidence="11">
    <location>
        <begin position="944"/>
        <end position="956"/>
    </location>
</feature>
<comment type="subcellular location">
    <subcellularLocation>
        <location evidence="1 10">Nucleus</location>
    </subcellularLocation>
</comment>
<dbReference type="PANTHER" id="PTHR48249">
    <property type="entry name" value="MEDIATOR OF RNA POLYMERASE II TRANSCRIPTION SUBUNIT 13"/>
    <property type="match status" value="1"/>
</dbReference>
<feature type="compositionally biased region" description="Low complexity" evidence="11">
    <location>
        <begin position="571"/>
        <end position="586"/>
    </location>
</feature>
<dbReference type="STRING" id="743788.S8DRJ7"/>
<feature type="domain" description="Mediator complex subunit Med13 N-terminal" evidence="13">
    <location>
        <begin position="30"/>
        <end position="374"/>
    </location>
</feature>
<feature type="compositionally biased region" description="Basic and acidic residues" evidence="11">
    <location>
        <begin position="920"/>
        <end position="930"/>
    </location>
</feature>
<evidence type="ECO:0000256" key="6">
    <source>
        <dbReference type="ARBA" id="ARBA00023159"/>
    </source>
</evidence>
<evidence type="ECO:0000256" key="7">
    <source>
        <dbReference type="ARBA" id="ARBA00023163"/>
    </source>
</evidence>
<evidence type="ECO:0000256" key="8">
    <source>
        <dbReference type="ARBA" id="ARBA00023242"/>
    </source>
</evidence>
<gene>
    <name evidence="14" type="ORF">FOMPIDRAFT_1131657</name>
</gene>
<dbReference type="InterPro" id="IPR009401">
    <property type="entry name" value="Med13_C"/>
</dbReference>
<comment type="subunit">
    <text evidence="10">Component of the SRB8-11 complex, which itself associates with the Mediator complex.</text>
</comment>
<dbReference type="InterPro" id="IPR051139">
    <property type="entry name" value="Mediator_complx_sub13"/>
</dbReference>
<evidence type="ECO:0000256" key="1">
    <source>
        <dbReference type="ARBA" id="ARBA00004123"/>
    </source>
</evidence>
<name>S8DRJ7_FOMSC</name>
<dbReference type="GO" id="GO:0045944">
    <property type="term" value="P:positive regulation of transcription by RNA polymerase II"/>
    <property type="evidence" value="ECO:0007669"/>
    <property type="project" value="TreeGrafter"/>
</dbReference>
<dbReference type="Pfam" id="PF06333">
    <property type="entry name" value="Med13_C"/>
    <property type="match status" value="1"/>
</dbReference>
<evidence type="ECO:0000256" key="5">
    <source>
        <dbReference type="ARBA" id="ARBA00023015"/>
    </source>
</evidence>
<feature type="region of interest" description="Disordered" evidence="11">
    <location>
        <begin position="496"/>
        <end position="548"/>
    </location>
</feature>
<feature type="compositionally biased region" description="Basic and acidic residues" evidence="11">
    <location>
        <begin position="496"/>
        <end position="511"/>
    </location>
</feature>
<keyword evidence="6 10" id="KW-0010">Activator</keyword>
<feature type="region of interest" description="Disordered" evidence="11">
    <location>
        <begin position="788"/>
        <end position="813"/>
    </location>
</feature>
<organism evidence="14 15">
    <name type="scientific">Fomitopsis schrenkii</name>
    <name type="common">Brown rot fungus</name>
    <dbReference type="NCBI Taxonomy" id="2126942"/>
    <lineage>
        <taxon>Eukaryota</taxon>
        <taxon>Fungi</taxon>
        <taxon>Dikarya</taxon>
        <taxon>Basidiomycota</taxon>
        <taxon>Agaricomycotina</taxon>
        <taxon>Agaricomycetes</taxon>
        <taxon>Polyporales</taxon>
        <taxon>Fomitopsis</taxon>
    </lineage>
</organism>
<evidence type="ECO:0000256" key="3">
    <source>
        <dbReference type="ARBA" id="ARBA00019618"/>
    </source>
</evidence>
<protein>
    <recommendedName>
        <fullName evidence="3 10">Mediator of RNA polymerase II transcription subunit 13</fullName>
    </recommendedName>
    <alternativeName>
        <fullName evidence="9 10">Mediator complex subunit 13</fullName>
    </alternativeName>
</protein>
<feature type="compositionally biased region" description="Low complexity" evidence="11">
    <location>
        <begin position="801"/>
        <end position="813"/>
    </location>
</feature>
<feature type="region of interest" description="Disordered" evidence="11">
    <location>
        <begin position="561"/>
        <end position="630"/>
    </location>
</feature>
<evidence type="ECO:0000259" key="12">
    <source>
        <dbReference type="Pfam" id="PF06333"/>
    </source>
</evidence>
<feature type="region of interest" description="Disordered" evidence="11">
    <location>
        <begin position="375"/>
        <end position="438"/>
    </location>
</feature>
<feature type="compositionally biased region" description="Low complexity" evidence="11">
    <location>
        <begin position="375"/>
        <end position="387"/>
    </location>
</feature>
<sequence length="1682" mass="180215">MASVKPPSTPQDNTGSTLLAQYPPRITLDSPLLASAIPLQESPLIAYAVFSGGSSTGADNLICIEHARRSVLARNTGCDILSSLLPAVHISRDTAALFVFAFGSSHQNSGGTSALAALQLEDLIRVESSTFQPSTVYPCSAACSTQEIPCPRCLDPTHTPFPASSAHLLPRHALRLPFHYFLTAVRDRLIYDITKASTCDRSHRPAVRYKDGFLLSPSPASSEWGVNWEHPTPLRPLIYSSLKVQLSHCGPHAQLLIHTVLSPTFYLPLHEASSLPSGTPIVLLPYGVPAYYLNTYSGPTSALTSQFQDALFGLGAGDWVGDRLPPAHQNGPGPAVGKEGPTYVIAWLSVQNKQGEDKGMPIVWPLRLCLSYHPTSPSPHSHTPLSHIPELPTQLQASPPPVPNVPTAFATGKGETSSSATHSRGGTPSQGAEAPRDQGLLPATIFRRPAVHRSSATVDSLRAFQGMTLIPTPSTRSLHAVVGQVSGFVDVVAKERERERERIKREKENTRARTSSFSGVPASSTSPRDIVNTQPLQPAAQPEPAVEPAVTIEVLTRLDEDSPMEQDAEPLFPSSQDSSTDSLFSPADEGSPLGAGSAEHTTAEVTSEPDLETTVPQPPLSEPHAEAPQDGLAAFDPFAGFADGVGSWVGPSSSDFMGVDMSLGTGYDMGTFDNSRSGAGIVGDFEMDDSLGVFTDEDFNFFDAPSSHTRIAAPLMTTSIDNAMKAGEGLTPTAGPAPLGFSPQRLGDAITSSGPGPPSASFSGRSPWPPALVIDDVASRLFNPFTDSISPAPELVPPSPTRSTSTQSAPATPRVEIADTQDSVQHKDRYLGIGPSIFDPIPFAPGHQITDGKYAFGKFALPSPSDTEDRAEDVNLSHNGNWMLKYNAATDPRIGMMKKLIGVKRKSLGHTRDSATPTWLHEHEEWERNESPPFADDDSKSDSESDGDSDGVVAADDEDMVMTLRPSTPPPSYLPLGPTLLETRFHHDRLLPLSGPLRPPGAAVSNTASGPAPVSAPTPVSPAAVLGATSEKSKSLEAAVQILVKEIVENSVWADAWRANAAASSTSLKPPYEVWQTDVKRVARLLQCNKACQSPVDIARYHHPGTISHTISLYPLEPPLLTIAKSDTLIQVLPASLRFWKKLGLGPRAGRKDVTAFVFYEGTSDRKESEMCQWLSKLSSAYSAKNCGTHLQGTAAMCSKAGLVSVQFDSFKKTLVKFVSGLPTSTETAYVLYIVTPPAVIALESPLLRQLFSAVKRCIKTYPDLRVLFHFVPEALPAGALADSRFSNEGLDAFVGVIYDRLLQPVERPVSKQLASQTGSTRAYFQSPAFSLAPALPSRKDAGAVSFAFETQPSSLDLVNRHMLFHVGYTITPCKRWLLAASVDGRGDSHDLGAWLLPDESVDAFVTKQVWTFARTCAARASVEWRVAVAKLGSLGVTELDAWIHHLAGAVGNSSEVPPMRVMLLSVEHQRPLTFLAPPNDERPSPIYHSTGISSSRSPPRGSSVHVFADVTSTTYALFPPAHVSCYPASSLDPMNGVSPGSLELSFIPDAEDAGSPAYEQPAIRGLARSMLINAPADTDYTSIGSIEIIHLHTACSSTSTNRVQHDEDDVAMVVDDGQRLVPQDVSAEDATMLRDVTHNYHALAILAQARWQPRESYGLPLHLSALEAMNMALTSGSVDTI</sequence>
<feature type="compositionally biased region" description="Polar residues" evidence="11">
    <location>
        <begin position="512"/>
        <end position="536"/>
    </location>
</feature>
<dbReference type="GO" id="GO:0003713">
    <property type="term" value="F:transcription coactivator activity"/>
    <property type="evidence" value="ECO:0007669"/>
    <property type="project" value="TreeGrafter"/>
</dbReference>
<keyword evidence="8 10" id="KW-0539">Nucleus</keyword>
<comment type="function">
    <text evidence="10">Component of the SRB8-11 complex. The SRB8-11 complex is a regulatory module of the Mediator complex which is itself involved in regulation of basal and activated RNA polymerase II-dependent transcription. The SRB8-11 complex may be involved in the transcriptional repression of a subset of genes regulated by Mediator. It may inhibit the association of the Mediator complex with RNA polymerase II to form the holoenzyme complex.</text>
</comment>
<evidence type="ECO:0000259" key="13">
    <source>
        <dbReference type="Pfam" id="PF11597"/>
    </source>
</evidence>
<keyword evidence="5 10" id="KW-0805">Transcription regulation</keyword>
<dbReference type="EMBL" id="KE504198">
    <property type="protein sequence ID" value="EPS95901.1"/>
    <property type="molecule type" value="Genomic_DNA"/>
</dbReference>
<feature type="domain" description="Mediator complex subunit Med13 C-terminal" evidence="12">
    <location>
        <begin position="1326"/>
        <end position="1667"/>
    </location>
</feature>
<keyword evidence="15" id="KW-1185">Reference proteome</keyword>
<comment type="similarity">
    <text evidence="2 10">Belongs to the Mediator complex subunit 13 family.</text>
</comment>
<dbReference type="InParanoid" id="S8DRJ7"/>
<dbReference type="eggNOG" id="ENOG502S3V9">
    <property type="taxonomic scope" value="Eukaryota"/>
</dbReference>
<dbReference type="Proteomes" id="UP000015241">
    <property type="component" value="Unassembled WGS sequence"/>
</dbReference>
<feature type="region of interest" description="Disordered" evidence="11">
    <location>
        <begin position="907"/>
        <end position="956"/>
    </location>
</feature>
<keyword evidence="7 10" id="KW-0804">Transcription</keyword>
<feature type="compositionally biased region" description="Low complexity" evidence="11">
    <location>
        <begin position="537"/>
        <end position="548"/>
    </location>
</feature>